<dbReference type="InParanoid" id="A0A316W2E5"/>
<dbReference type="Proteomes" id="UP000245783">
    <property type="component" value="Unassembled WGS sequence"/>
</dbReference>
<organism evidence="2 3">
    <name type="scientific">Ceraceosorus guamensis</name>
    <dbReference type="NCBI Taxonomy" id="1522189"/>
    <lineage>
        <taxon>Eukaryota</taxon>
        <taxon>Fungi</taxon>
        <taxon>Dikarya</taxon>
        <taxon>Basidiomycota</taxon>
        <taxon>Ustilaginomycotina</taxon>
        <taxon>Exobasidiomycetes</taxon>
        <taxon>Ceraceosorales</taxon>
        <taxon>Ceraceosoraceae</taxon>
        <taxon>Ceraceosorus</taxon>
    </lineage>
</organism>
<dbReference type="RefSeq" id="XP_025371227.1">
    <property type="nucleotide sequence ID" value="XM_025517359.1"/>
</dbReference>
<dbReference type="AlphaFoldDB" id="A0A316W2E5"/>
<reference evidence="2 3" key="1">
    <citation type="journal article" date="2018" name="Mol. Biol. Evol.">
        <title>Broad Genomic Sampling Reveals a Smut Pathogenic Ancestry of the Fungal Clade Ustilaginomycotina.</title>
        <authorList>
            <person name="Kijpornyongpan T."/>
            <person name="Mondo S.J."/>
            <person name="Barry K."/>
            <person name="Sandor L."/>
            <person name="Lee J."/>
            <person name="Lipzen A."/>
            <person name="Pangilinan J."/>
            <person name="LaButti K."/>
            <person name="Hainaut M."/>
            <person name="Henrissat B."/>
            <person name="Grigoriev I.V."/>
            <person name="Spatafora J.W."/>
            <person name="Aime M.C."/>
        </authorList>
    </citation>
    <scope>NUCLEOTIDE SEQUENCE [LARGE SCALE GENOMIC DNA]</scope>
    <source>
        <strain evidence="2 3">MCA 4658</strain>
    </source>
</reference>
<evidence type="ECO:0000313" key="2">
    <source>
        <dbReference type="EMBL" id="PWN44067.1"/>
    </source>
</evidence>
<name>A0A316W2E5_9BASI</name>
<evidence type="ECO:0000313" key="3">
    <source>
        <dbReference type="Proteomes" id="UP000245783"/>
    </source>
</evidence>
<dbReference type="GeneID" id="37039229"/>
<accession>A0A316W2E5</accession>
<evidence type="ECO:0000256" key="1">
    <source>
        <dbReference type="SAM" id="MobiDB-lite"/>
    </source>
</evidence>
<protein>
    <submittedName>
        <fullName evidence="2">Uncharacterized protein</fullName>
    </submittedName>
</protein>
<dbReference type="EMBL" id="KZ819364">
    <property type="protein sequence ID" value="PWN44067.1"/>
    <property type="molecule type" value="Genomic_DNA"/>
</dbReference>
<gene>
    <name evidence="2" type="ORF">IE81DRAFT_45784</name>
</gene>
<keyword evidence="3" id="KW-1185">Reference proteome</keyword>
<feature type="region of interest" description="Disordered" evidence="1">
    <location>
        <begin position="1"/>
        <end position="23"/>
    </location>
</feature>
<proteinExistence type="predicted"/>
<sequence length="168" mass="18489">MSSLLPASQHARSPRLAQNEDAGRVPKEAHAFAQAGRVQPSPNASLLLSRSFFWKRISSAAEASEELEEAGETCRQTNTILNLSRVDDRDSSTSCRQMFARGGCSKLQLQLARRLSECERCTRAVEGRDESDLSMACKIFEGRLGCLARMGDGYPDRPHPAAPTRHKA</sequence>